<dbReference type="Pfam" id="PF00583">
    <property type="entry name" value="Acetyltransf_1"/>
    <property type="match status" value="1"/>
</dbReference>
<dbReference type="Proteomes" id="UP000037425">
    <property type="component" value="Unassembled WGS sequence"/>
</dbReference>
<accession>A0A0L8BWM7</accession>
<dbReference type="PROSITE" id="PS51186">
    <property type="entry name" value="GNAT"/>
    <property type="match status" value="1"/>
</dbReference>
<dbReference type="InterPro" id="IPR000182">
    <property type="entry name" value="GNAT_dom"/>
</dbReference>
<evidence type="ECO:0000313" key="2">
    <source>
        <dbReference type="EMBL" id="KOF18975.1"/>
    </source>
</evidence>
<dbReference type="InterPro" id="IPR016181">
    <property type="entry name" value="Acyl_CoA_acyltransferase"/>
</dbReference>
<name>A0A0L8BWM7_ENSAD</name>
<evidence type="ECO:0000313" key="3">
    <source>
        <dbReference type="Proteomes" id="UP000037425"/>
    </source>
</evidence>
<keyword evidence="2" id="KW-0808">Transferase</keyword>
<evidence type="ECO:0000259" key="1">
    <source>
        <dbReference type="PROSITE" id="PS51186"/>
    </source>
</evidence>
<protein>
    <submittedName>
        <fullName evidence="2">Acetyltransferase</fullName>
    </submittedName>
</protein>
<feature type="domain" description="N-acetyltransferase" evidence="1">
    <location>
        <begin position="27"/>
        <end position="166"/>
    </location>
</feature>
<sequence length="166" mass="19043">MVQLLVTYMEMRARPTGEPLLPPVEGAAFAPERLEAEQFLSLYRAVGEPLRWDQRLRMAADDLETFLRSPSTALYILRLEGNVVGLCEFERVDTADIELTHFGLIPEMQGRRLGPFLLDGALRAIWDRAPDRVWLHTDNWDHAKAQDTYRRAGFGIFDQKLEEVSV</sequence>
<dbReference type="GO" id="GO:0016747">
    <property type="term" value="F:acyltransferase activity, transferring groups other than amino-acyl groups"/>
    <property type="evidence" value="ECO:0007669"/>
    <property type="project" value="InterPro"/>
</dbReference>
<dbReference type="RefSeq" id="WP_053249314.1">
    <property type="nucleotide sequence ID" value="NZ_LGAP01000006.1"/>
</dbReference>
<dbReference type="Gene3D" id="3.40.630.30">
    <property type="match status" value="1"/>
</dbReference>
<gene>
    <name evidence="2" type="ORF">AC244_13405</name>
</gene>
<dbReference type="OrthoDB" id="275336at2"/>
<dbReference type="CDD" id="cd04301">
    <property type="entry name" value="NAT_SF"/>
    <property type="match status" value="1"/>
</dbReference>
<comment type="caution">
    <text evidence="2">The sequence shown here is derived from an EMBL/GenBank/DDBJ whole genome shotgun (WGS) entry which is preliminary data.</text>
</comment>
<dbReference type="PATRIC" id="fig|106592.7.peg.6809"/>
<dbReference type="AlphaFoldDB" id="A0A0L8BWM7"/>
<dbReference type="SUPFAM" id="SSF55729">
    <property type="entry name" value="Acyl-CoA N-acyltransferases (Nat)"/>
    <property type="match status" value="1"/>
</dbReference>
<reference evidence="3" key="1">
    <citation type="submission" date="2015-07" db="EMBL/GenBank/DDBJ databases">
        <title>Whole genome sequence of an Ensifer adhaerens strain isolated from a cave pool in the Wind Cave National Park.</title>
        <authorList>
            <person name="Eng W.W.H."/>
            <person name="Gan H.M."/>
            <person name="Barton H.A."/>
            <person name="Savka M.A."/>
        </authorList>
    </citation>
    <scope>NUCLEOTIDE SEQUENCE [LARGE SCALE GENOMIC DNA]</scope>
    <source>
        <strain evidence="3">SD006</strain>
    </source>
</reference>
<dbReference type="EMBL" id="LGAP01000006">
    <property type="protein sequence ID" value="KOF18975.1"/>
    <property type="molecule type" value="Genomic_DNA"/>
</dbReference>
<organism evidence="2 3">
    <name type="scientific">Ensifer adhaerens</name>
    <name type="common">Sinorhizobium morelense</name>
    <dbReference type="NCBI Taxonomy" id="106592"/>
    <lineage>
        <taxon>Bacteria</taxon>
        <taxon>Pseudomonadati</taxon>
        <taxon>Pseudomonadota</taxon>
        <taxon>Alphaproteobacteria</taxon>
        <taxon>Hyphomicrobiales</taxon>
        <taxon>Rhizobiaceae</taxon>
        <taxon>Sinorhizobium/Ensifer group</taxon>
        <taxon>Ensifer</taxon>
    </lineage>
</organism>
<proteinExistence type="predicted"/>